<dbReference type="SUPFAM" id="SSF52922">
    <property type="entry name" value="TK C-terminal domain-like"/>
    <property type="match status" value="1"/>
</dbReference>
<dbReference type="PATRIC" id="fig|1555112.3.peg.174"/>
<dbReference type="Gene3D" id="3.40.50.920">
    <property type="match status" value="1"/>
</dbReference>
<dbReference type="Pfam" id="PF02779">
    <property type="entry name" value="Transket_pyr"/>
    <property type="match status" value="1"/>
</dbReference>
<keyword evidence="16" id="KW-1185">Reference proteome</keyword>
<feature type="binding site" evidence="10">
    <location>
        <position position="24"/>
    </location>
    <ligand>
        <name>substrate</name>
    </ligand>
</feature>
<evidence type="ECO:0000256" key="13">
    <source>
        <dbReference type="PIRSR" id="PIRSR605478-5"/>
    </source>
</evidence>
<evidence type="ECO:0000313" key="15">
    <source>
        <dbReference type="EMBL" id="BAS26026.1"/>
    </source>
</evidence>
<comment type="similarity">
    <text evidence="1">Belongs to the transketolase family.</text>
</comment>
<feature type="binding site" evidence="11">
    <location>
        <position position="64"/>
    </location>
    <ligand>
        <name>thiamine diphosphate</name>
        <dbReference type="ChEBI" id="CHEBI:58937"/>
    </ligand>
</feature>
<dbReference type="NCBIfam" id="TIGR00232">
    <property type="entry name" value="tktlase_bact"/>
    <property type="match status" value="1"/>
</dbReference>
<reference evidence="16" key="2">
    <citation type="journal article" date="2016" name="Int. J. Syst. Evol. Microbiol.">
        <title>Complete genome sequence and cell structure of Limnochorda pilosa, a Gram-negative spore-former within the phylum Firmicutes.</title>
        <authorList>
            <person name="Watanabe M."/>
            <person name="Kojima H."/>
            <person name="Fukui M."/>
        </authorList>
    </citation>
    <scope>NUCLEOTIDE SEQUENCE [LARGE SCALE GENOMIC DNA]</scope>
    <source>
        <strain evidence="16">HC45</strain>
    </source>
</reference>
<evidence type="ECO:0000256" key="8">
    <source>
        <dbReference type="NCBIfam" id="TIGR00232"/>
    </source>
</evidence>
<feature type="binding site" evidence="10">
    <location>
        <position position="378"/>
    </location>
    <ligand>
        <name>substrate</name>
    </ligand>
</feature>
<dbReference type="GO" id="GO:0005829">
    <property type="term" value="C:cytosol"/>
    <property type="evidence" value="ECO:0007669"/>
    <property type="project" value="TreeGrafter"/>
</dbReference>
<dbReference type="Pfam" id="PF22613">
    <property type="entry name" value="Transketolase_C_1"/>
    <property type="match status" value="1"/>
</dbReference>
<dbReference type="CDD" id="cd02012">
    <property type="entry name" value="TPP_TK"/>
    <property type="match status" value="1"/>
</dbReference>
<feature type="domain" description="Transketolase-like pyrimidine-binding" evidence="14">
    <location>
        <begin position="348"/>
        <end position="519"/>
    </location>
</feature>
<dbReference type="EMBL" id="AP014924">
    <property type="protein sequence ID" value="BAS26026.1"/>
    <property type="molecule type" value="Genomic_DNA"/>
</dbReference>
<comment type="cofactor">
    <cofactor evidence="12">
        <name>Mg(2+)</name>
        <dbReference type="ChEBI" id="CHEBI:18420"/>
    </cofactor>
    <text evidence="12">Binds 1 Mg(2+) ion per subunit. Can also utilize other divalent metal cations, such as Ca(2+), Mn(2+) and Co(2+).</text>
</comment>
<evidence type="ECO:0000256" key="3">
    <source>
        <dbReference type="ARBA" id="ARBA00022679"/>
    </source>
</evidence>
<gene>
    <name evidence="15" type="ORF">LIP_0169</name>
</gene>
<dbReference type="InterPro" id="IPR049557">
    <property type="entry name" value="Transketolase_CS"/>
</dbReference>
<evidence type="ECO:0000256" key="5">
    <source>
        <dbReference type="ARBA" id="ARBA00022842"/>
    </source>
</evidence>
<feature type="site" description="Important for catalytic activity" evidence="13">
    <location>
        <position position="24"/>
    </location>
</feature>
<evidence type="ECO:0000256" key="1">
    <source>
        <dbReference type="ARBA" id="ARBA00007131"/>
    </source>
</evidence>
<dbReference type="FunFam" id="3.40.50.970:FF:000004">
    <property type="entry name" value="Transketolase"/>
    <property type="match status" value="1"/>
</dbReference>
<feature type="binding site" evidence="10">
    <location>
        <position position="351"/>
    </location>
    <ligand>
        <name>substrate</name>
    </ligand>
</feature>
<dbReference type="Gene3D" id="3.40.50.970">
    <property type="match status" value="2"/>
</dbReference>
<feature type="binding site" evidence="11">
    <location>
        <position position="431"/>
    </location>
    <ligand>
        <name>thiamine diphosphate</name>
        <dbReference type="ChEBI" id="CHEBI:58937"/>
    </ligand>
</feature>
<feature type="binding site" evidence="10">
    <location>
        <position position="467"/>
    </location>
    <ligand>
        <name>substrate</name>
    </ligand>
</feature>
<evidence type="ECO:0000256" key="2">
    <source>
        <dbReference type="ARBA" id="ARBA00013152"/>
    </source>
</evidence>
<evidence type="ECO:0000313" key="16">
    <source>
        <dbReference type="Proteomes" id="UP000065807"/>
    </source>
</evidence>
<dbReference type="EC" id="2.2.1.1" evidence="2 8"/>
<feature type="binding site" evidence="11">
    <location>
        <position position="183"/>
    </location>
    <ligand>
        <name>thiamine diphosphate</name>
        <dbReference type="ChEBI" id="CHEBI:58937"/>
    </ligand>
</feature>
<keyword evidence="4 12" id="KW-0479">Metal-binding</keyword>
<dbReference type="InterPro" id="IPR029061">
    <property type="entry name" value="THDP-binding"/>
</dbReference>
<dbReference type="FunFam" id="3.40.50.970:FF:000003">
    <property type="entry name" value="Transketolase"/>
    <property type="match status" value="1"/>
</dbReference>
<dbReference type="GO" id="GO:0004802">
    <property type="term" value="F:transketolase activity"/>
    <property type="evidence" value="ECO:0007669"/>
    <property type="project" value="UniProtKB-UniRule"/>
</dbReference>
<dbReference type="InterPro" id="IPR005474">
    <property type="entry name" value="Transketolase_N"/>
</dbReference>
<dbReference type="InterPro" id="IPR009014">
    <property type="entry name" value="Transketo_C/PFOR_II"/>
</dbReference>
<feature type="active site" description="Proton donor" evidence="9">
    <location>
        <position position="405"/>
    </location>
</feature>
<feature type="binding site" evidence="10">
    <location>
        <position position="455"/>
    </location>
    <ligand>
        <name>substrate</name>
    </ligand>
</feature>
<organism evidence="15 16">
    <name type="scientific">Limnochorda pilosa</name>
    <dbReference type="NCBI Taxonomy" id="1555112"/>
    <lineage>
        <taxon>Bacteria</taxon>
        <taxon>Bacillati</taxon>
        <taxon>Bacillota</taxon>
        <taxon>Limnochordia</taxon>
        <taxon>Limnochordales</taxon>
        <taxon>Limnochordaceae</taxon>
        <taxon>Limnochorda</taxon>
    </lineage>
</organism>
<evidence type="ECO:0000259" key="14">
    <source>
        <dbReference type="SMART" id="SM00861"/>
    </source>
</evidence>
<sequence>MLEQIANTVRVLAAEAVEKANSGHPGLPLGAAEIGSILFAETLRHDPADPRWPNRDRFVLSAGHGSMLLYALLHLSGYPLPMEEIERFRQLGSMTPGHPEYGRTAGVETTTGPLGQGLGNAVGMALAERMLAERFNRPGFPVVDHLTYCLAGDGDMMEGVASEAASLAGHLGLGRVIVLYDANRISIEGSTELAFSEDVAARFRAYGWHVQAVDGYDLEGLRGALAAARAEEGRPSLIVARTRIARRSLLEGDAEAHGAPLGSEAVARLKADLGWPEEPFHVPGAVRAFFERRRAEWAAARRTWQELFDRWSAAFPDLRRAWDEATGLVLPADLPERLPRFEPGGKPVATRSAGGKVLQALAEALPYLAGGSADLAPSTKTYLEACEAVGPGAYGGRNLHFGVREHGMGAVLNGMALHGGWRVFGSTFLVFSDYMRPSIRLAALMGLPVVYVFTHDSIWVGEDGPTHQPVEQLEALRLIPNLAVIRPADARETSEAWLEALGRGTGPTALILSRQNLPILPVPDAPATLVGRGGYVVRREPEGTAPDLVLVATGSEVALALEAAGRLAGEGLACRVVSMPWRERFVEQPEAYQGAVLPEEAPRLFLEAGVGQGWWRLARRGDGFVTQDGFGESGPGGQVAAHFGFSADRVTAEARALVKRARSRR</sequence>
<feature type="binding site" evidence="10">
    <location>
        <position position="514"/>
    </location>
    <ligand>
        <name>substrate</name>
    </ligand>
</feature>
<dbReference type="STRING" id="1555112.LIP_0169"/>
<dbReference type="InterPro" id="IPR033247">
    <property type="entry name" value="Transketolase_fam"/>
</dbReference>
<dbReference type="InterPro" id="IPR005478">
    <property type="entry name" value="Transketolase_bac-like"/>
</dbReference>
<proteinExistence type="inferred from homology"/>
<feature type="binding site" evidence="12">
    <location>
        <position position="183"/>
    </location>
    <ligand>
        <name>Mg(2+)</name>
        <dbReference type="ChEBI" id="CHEBI:18420"/>
    </ligand>
</feature>
<feature type="binding site" evidence="10">
    <location>
        <position position="257"/>
    </location>
    <ligand>
        <name>substrate</name>
    </ligand>
</feature>
<keyword evidence="3" id="KW-0808">Transferase</keyword>
<feature type="binding site" evidence="11">
    <location>
        <position position="257"/>
    </location>
    <ligand>
        <name>thiamine diphosphate</name>
        <dbReference type="ChEBI" id="CHEBI:58937"/>
    </ligand>
</feature>
<dbReference type="GO" id="GO:0006098">
    <property type="term" value="P:pentose-phosphate shunt"/>
    <property type="evidence" value="ECO:0007669"/>
    <property type="project" value="TreeGrafter"/>
</dbReference>
<dbReference type="InterPro" id="IPR055152">
    <property type="entry name" value="Transketolase-like_C_2"/>
</dbReference>
<keyword evidence="6 11" id="KW-0786">Thiamine pyrophosphate</keyword>
<evidence type="ECO:0000256" key="9">
    <source>
        <dbReference type="PIRSR" id="PIRSR605478-1"/>
    </source>
</evidence>
<dbReference type="KEGG" id="lpil:LIP_0169"/>
<feature type="binding site" evidence="11">
    <location>
        <position position="154"/>
    </location>
    <ligand>
        <name>thiamine diphosphate</name>
        <dbReference type="ChEBI" id="CHEBI:58937"/>
    </ligand>
</feature>
<reference evidence="16" key="1">
    <citation type="submission" date="2015-07" db="EMBL/GenBank/DDBJ databases">
        <title>Complete genome sequence and phylogenetic analysis of Limnochorda pilosa.</title>
        <authorList>
            <person name="Watanabe M."/>
            <person name="Kojima H."/>
            <person name="Fukui M."/>
        </authorList>
    </citation>
    <scope>NUCLEOTIDE SEQUENCE [LARGE SCALE GENOMIC DNA]</scope>
    <source>
        <strain evidence="16">HC45</strain>
    </source>
</reference>
<evidence type="ECO:0000256" key="7">
    <source>
        <dbReference type="ARBA" id="ARBA00049473"/>
    </source>
</evidence>
<protein>
    <recommendedName>
        <fullName evidence="2 8">Transketolase</fullName>
        <ecNumber evidence="2 8">2.2.1.1</ecNumber>
    </recommendedName>
</protein>
<dbReference type="PROSITE" id="PS00801">
    <property type="entry name" value="TRANSKETOLASE_1"/>
    <property type="match status" value="1"/>
</dbReference>
<evidence type="ECO:0000256" key="12">
    <source>
        <dbReference type="PIRSR" id="PIRSR605478-4"/>
    </source>
</evidence>
<dbReference type="SUPFAM" id="SSF52518">
    <property type="entry name" value="Thiamin diphosphate-binding fold (THDP-binding)"/>
    <property type="match status" value="2"/>
</dbReference>
<feature type="binding site" evidence="12">
    <location>
        <position position="185"/>
    </location>
    <ligand>
        <name>Mg(2+)</name>
        <dbReference type="ChEBI" id="CHEBI:18420"/>
    </ligand>
</feature>
<comment type="cofactor">
    <cofactor evidence="11">
        <name>thiamine diphosphate</name>
        <dbReference type="ChEBI" id="CHEBI:58937"/>
    </cofactor>
    <text evidence="11">Binds 1 thiamine pyrophosphate per subunit. During the reaction, the substrate forms a covalent intermediate with the cofactor.</text>
</comment>
<dbReference type="AlphaFoldDB" id="A0A0K2SFZ5"/>
<dbReference type="InterPro" id="IPR005475">
    <property type="entry name" value="Transketolase-like_Pyr-bd"/>
</dbReference>
<dbReference type="PANTHER" id="PTHR43522:SF2">
    <property type="entry name" value="TRANSKETOLASE 1-RELATED"/>
    <property type="match status" value="1"/>
</dbReference>
<dbReference type="GO" id="GO:0046872">
    <property type="term" value="F:metal ion binding"/>
    <property type="evidence" value="ECO:0007669"/>
    <property type="project" value="UniProtKB-KW"/>
</dbReference>
<keyword evidence="5 12" id="KW-0460">Magnesium</keyword>
<evidence type="ECO:0000256" key="6">
    <source>
        <dbReference type="ARBA" id="ARBA00023052"/>
    </source>
</evidence>
<feature type="binding site" evidence="12">
    <location>
        <position position="153"/>
    </location>
    <ligand>
        <name>Mg(2+)</name>
        <dbReference type="ChEBI" id="CHEBI:18420"/>
    </ligand>
</feature>
<dbReference type="PANTHER" id="PTHR43522">
    <property type="entry name" value="TRANSKETOLASE"/>
    <property type="match status" value="1"/>
</dbReference>
<comment type="catalytic activity">
    <reaction evidence="7">
        <text>D-sedoheptulose 7-phosphate + D-glyceraldehyde 3-phosphate = aldehydo-D-ribose 5-phosphate + D-xylulose 5-phosphate</text>
        <dbReference type="Rhea" id="RHEA:10508"/>
        <dbReference type="ChEBI" id="CHEBI:57483"/>
        <dbReference type="ChEBI" id="CHEBI:57737"/>
        <dbReference type="ChEBI" id="CHEBI:58273"/>
        <dbReference type="ChEBI" id="CHEBI:59776"/>
        <dbReference type="EC" id="2.2.1.1"/>
    </reaction>
</comment>
<feature type="site" description="Important for catalytic activity" evidence="13">
    <location>
        <position position="257"/>
    </location>
</feature>
<dbReference type="Proteomes" id="UP000065807">
    <property type="component" value="Chromosome"/>
</dbReference>
<evidence type="ECO:0000256" key="4">
    <source>
        <dbReference type="ARBA" id="ARBA00022723"/>
    </source>
</evidence>
<dbReference type="SMART" id="SM00861">
    <property type="entry name" value="Transket_pyr"/>
    <property type="match status" value="1"/>
</dbReference>
<accession>A0A0K2SFZ5</accession>
<evidence type="ECO:0000256" key="11">
    <source>
        <dbReference type="PIRSR" id="PIRSR605478-3"/>
    </source>
</evidence>
<name>A0A0K2SFZ5_LIMPI</name>
<dbReference type="Pfam" id="PF00456">
    <property type="entry name" value="Transketolase_N"/>
    <property type="match status" value="1"/>
</dbReference>
<dbReference type="CDD" id="cd07033">
    <property type="entry name" value="TPP_PYR_DXS_TK_like"/>
    <property type="match status" value="1"/>
</dbReference>
<feature type="binding site" evidence="11">
    <location>
        <begin position="112"/>
        <end position="114"/>
    </location>
    <ligand>
        <name>thiamine diphosphate</name>
        <dbReference type="ChEBI" id="CHEBI:58937"/>
    </ligand>
</feature>
<evidence type="ECO:0000256" key="10">
    <source>
        <dbReference type="PIRSR" id="PIRSR605478-2"/>
    </source>
</evidence>
<feature type="binding site" evidence="10">
    <location>
        <position position="463"/>
    </location>
    <ligand>
        <name>substrate</name>
    </ligand>
</feature>